<keyword evidence="6" id="KW-1185">Reference proteome</keyword>
<dbReference type="GeneID" id="90531245"/>
<name>A0ABT1S309_9FIRM</name>
<evidence type="ECO:0000256" key="4">
    <source>
        <dbReference type="SAM" id="Phobius"/>
    </source>
</evidence>
<protein>
    <submittedName>
        <fullName evidence="5">Glycosyltransferase family 2 protein</fullName>
    </submittedName>
</protein>
<evidence type="ECO:0000256" key="1">
    <source>
        <dbReference type="ARBA" id="ARBA00006739"/>
    </source>
</evidence>
<dbReference type="RefSeq" id="WP_066860727.1">
    <property type="nucleotide sequence ID" value="NZ_CABKVV010000010.1"/>
</dbReference>
<feature type="transmembrane region" description="Helical" evidence="4">
    <location>
        <begin position="344"/>
        <end position="359"/>
    </location>
</feature>
<organism evidence="5 6">
    <name type="scientific">Neglectibacter timonensis</name>
    <dbReference type="NCBI Taxonomy" id="1776382"/>
    <lineage>
        <taxon>Bacteria</taxon>
        <taxon>Bacillati</taxon>
        <taxon>Bacillota</taxon>
        <taxon>Clostridia</taxon>
        <taxon>Eubacteriales</taxon>
        <taxon>Oscillospiraceae</taxon>
        <taxon>Neglectibacter</taxon>
    </lineage>
</organism>
<evidence type="ECO:0000256" key="2">
    <source>
        <dbReference type="ARBA" id="ARBA00022676"/>
    </source>
</evidence>
<dbReference type="EMBL" id="JANFZH010000044">
    <property type="protein sequence ID" value="MCQ4841314.1"/>
    <property type="molecule type" value="Genomic_DNA"/>
</dbReference>
<reference evidence="5 6" key="1">
    <citation type="submission" date="2022-06" db="EMBL/GenBank/DDBJ databases">
        <title>Isolation of gut microbiota from human fecal samples.</title>
        <authorList>
            <person name="Pamer E.G."/>
            <person name="Barat B."/>
            <person name="Waligurski E."/>
            <person name="Medina S."/>
            <person name="Paddock L."/>
            <person name="Mostad J."/>
        </authorList>
    </citation>
    <scope>NUCLEOTIDE SEQUENCE [LARGE SCALE GENOMIC DNA]</scope>
    <source>
        <strain evidence="5 6">DFI.9.73</strain>
    </source>
</reference>
<comment type="similarity">
    <text evidence="1">Belongs to the glycosyltransferase 2 family.</text>
</comment>
<feature type="transmembrane region" description="Helical" evidence="4">
    <location>
        <begin position="389"/>
        <end position="408"/>
    </location>
</feature>
<dbReference type="Pfam" id="PF13641">
    <property type="entry name" value="Glyco_tranf_2_3"/>
    <property type="match status" value="1"/>
</dbReference>
<keyword evidence="4" id="KW-1133">Transmembrane helix</keyword>
<dbReference type="SUPFAM" id="SSF53448">
    <property type="entry name" value="Nucleotide-diphospho-sugar transferases"/>
    <property type="match status" value="1"/>
</dbReference>
<keyword evidence="4" id="KW-0472">Membrane</keyword>
<evidence type="ECO:0000256" key="3">
    <source>
        <dbReference type="ARBA" id="ARBA00022679"/>
    </source>
</evidence>
<proteinExistence type="inferred from homology"/>
<keyword evidence="2" id="KW-0328">Glycosyltransferase</keyword>
<feature type="transmembrane region" description="Helical" evidence="4">
    <location>
        <begin position="428"/>
        <end position="452"/>
    </location>
</feature>
<dbReference type="CDD" id="cd06423">
    <property type="entry name" value="CESA_like"/>
    <property type="match status" value="1"/>
</dbReference>
<evidence type="ECO:0000313" key="5">
    <source>
        <dbReference type="EMBL" id="MCQ4841314.1"/>
    </source>
</evidence>
<keyword evidence="4" id="KW-0812">Transmembrane</keyword>
<evidence type="ECO:0000313" key="6">
    <source>
        <dbReference type="Proteomes" id="UP001524473"/>
    </source>
</evidence>
<dbReference type="PANTHER" id="PTHR43630:SF1">
    <property type="entry name" value="POLY-BETA-1,6-N-ACETYL-D-GLUCOSAMINE SYNTHASE"/>
    <property type="match status" value="1"/>
</dbReference>
<sequence length="470" mass="53614">MTNDLEFFKAFLDGVGVFFTLYLIGYSTFLFLSVFTGSSELYRRRYLERLKNVVDEEYYLPISILVPAHNEAVTIVDSVASLLEQDYPLYEIVVVDDGSDDGTAQKLIEAFELQLSARPIRRVVPCGKEKAVYEGRIHGVALTVVSKENGGKADALNMGLNLSRYPYYLCIDADSMLQRDSLKKIALPILEDNRVIACGGQVRVSNSVKLSGGQVASYRLPKNWLVAMQVLEYDRSFLASRIFMDRFNGNLIISGAFGLFQKEIVLLAGGYDSDTMGEDMELCVKLHVFCRSNHIDYSMRYVPDAVCWSQAPGSLKDLVKQRRRWHIGLFESLWKYRSVVGRKGYGLMGTVSFLYFWLYELLSPYIEVFGLLTIGLAFAVNLINRPFMLLFFCVYAVYGCILTLIAFFSRIHTQQLSIPLGDCVKAVLLSVLELFGMRFILMLTRMNALIGYRKKRHEWGKLEREEHHRE</sequence>
<dbReference type="Proteomes" id="UP001524473">
    <property type="component" value="Unassembled WGS sequence"/>
</dbReference>
<comment type="caution">
    <text evidence="5">The sequence shown here is derived from an EMBL/GenBank/DDBJ whole genome shotgun (WGS) entry which is preliminary data.</text>
</comment>
<dbReference type="InterPro" id="IPR029044">
    <property type="entry name" value="Nucleotide-diphossugar_trans"/>
</dbReference>
<keyword evidence="3" id="KW-0808">Transferase</keyword>
<accession>A0ABT1S309</accession>
<dbReference type="Gene3D" id="3.90.550.10">
    <property type="entry name" value="Spore Coat Polysaccharide Biosynthesis Protein SpsA, Chain A"/>
    <property type="match status" value="1"/>
</dbReference>
<dbReference type="PANTHER" id="PTHR43630">
    <property type="entry name" value="POLY-BETA-1,6-N-ACETYL-D-GLUCOSAMINE SYNTHASE"/>
    <property type="match status" value="1"/>
</dbReference>
<feature type="transmembrane region" description="Helical" evidence="4">
    <location>
        <begin position="15"/>
        <end position="35"/>
    </location>
</feature>
<feature type="transmembrane region" description="Helical" evidence="4">
    <location>
        <begin position="365"/>
        <end position="382"/>
    </location>
</feature>
<gene>
    <name evidence="5" type="ORF">NE695_15475</name>
</gene>